<dbReference type="InterPro" id="IPR023296">
    <property type="entry name" value="Glyco_hydro_beta-prop_sf"/>
</dbReference>
<comment type="caution">
    <text evidence="7">The sequence shown here is derived from an EMBL/GenBank/DDBJ whole genome shotgun (WGS) entry which is preliminary data.</text>
</comment>
<dbReference type="PANTHER" id="PTHR42800:SF3">
    <property type="entry name" value="GLYCOSYL HYDROLASE FAMILY 32 N-TERMINAL DOMAIN-CONTAINING PROTEIN"/>
    <property type="match status" value="1"/>
</dbReference>
<dbReference type="GO" id="GO:0005737">
    <property type="term" value="C:cytoplasm"/>
    <property type="evidence" value="ECO:0007669"/>
    <property type="project" value="TreeGrafter"/>
</dbReference>
<dbReference type="Pfam" id="PF08244">
    <property type="entry name" value="Glyco_hydro_32C"/>
    <property type="match status" value="1"/>
</dbReference>
<dbReference type="SUPFAM" id="SSF75005">
    <property type="entry name" value="Arabinanase/levansucrase/invertase"/>
    <property type="match status" value="1"/>
</dbReference>
<dbReference type="GO" id="GO:0005987">
    <property type="term" value="P:sucrose catabolic process"/>
    <property type="evidence" value="ECO:0007669"/>
    <property type="project" value="TreeGrafter"/>
</dbReference>
<dbReference type="EMBL" id="MU251253">
    <property type="protein sequence ID" value="KAG9254736.1"/>
    <property type="molecule type" value="Genomic_DNA"/>
</dbReference>
<evidence type="ECO:0000256" key="2">
    <source>
        <dbReference type="ARBA" id="ARBA00022801"/>
    </source>
</evidence>
<dbReference type="Gene3D" id="2.60.120.560">
    <property type="entry name" value="Exo-inulinase, domain 1"/>
    <property type="match status" value="1"/>
</dbReference>
<dbReference type="OrthoDB" id="202537at2759"/>
<protein>
    <submittedName>
        <fullName evidence="7">Glycosyl hydrolase</fullName>
    </submittedName>
</protein>
<proteinExistence type="inferred from homology"/>
<organism evidence="7 8">
    <name type="scientific">Emericellopsis atlantica</name>
    <dbReference type="NCBI Taxonomy" id="2614577"/>
    <lineage>
        <taxon>Eukaryota</taxon>
        <taxon>Fungi</taxon>
        <taxon>Dikarya</taxon>
        <taxon>Ascomycota</taxon>
        <taxon>Pezizomycotina</taxon>
        <taxon>Sordariomycetes</taxon>
        <taxon>Hypocreomycetidae</taxon>
        <taxon>Hypocreales</taxon>
        <taxon>Bionectriaceae</taxon>
        <taxon>Emericellopsis</taxon>
    </lineage>
</organism>
<dbReference type="PANTHER" id="PTHR42800">
    <property type="entry name" value="EXOINULINASE INUD (AFU_ORTHOLOGUE AFUA_5G00480)"/>
    <property type="match status" value="1"/>
</dbReference>
<dbReference type="SUPFAM" id="SSF49899">
    <property type="entry name" value="Concanavalin A-like lectins/glucanases"/>
    <property type="match status" value="1"/>
</dbReference>
<dbReference type="Gene3D" id="2.115.10.20">
    <property type="entry name" value="Glycosyl hydrolase domain, family 43"/>
    <property type="match status" value="1"/>
</dbReference>
<name>A0A9P7ZN52_9HYPO</name>
<keyword evidence="8" id="KW-1185">Reference proteome</keyword>
<evidence type="ECO:0000313" key="7">
    <source>
        <dbReference type="EMBL" id="KAG9254736.1"/>
    </source>
</evidence>
<dbReference type="InterPro" id="IPR013320">
    <property type="entry name" value="ConA-like_dom_sf"/>
</dbReference>
<evidence type="ECO:0000313" key="8">
    <source>
        <dbReference type="Proteomes" id="UP000887229"/>
    </source>
</evidence>
<dbReference type="AlphaFoldDB" id="A0A9P7ZN52"/>
<evidence type="ECO:0000256" key="3">
    <source>
        <dbReference type="ARBA" id="ARBA00023295"/>
    </source>
</evidence>
<comment type="similarity">
    <text evidence="1 4">Belongs to the glycosyl hydrolase 32 family.</text>
</comment>
<accession>A0A9P7ZN52</accession>
<dbReference type="CDD" id="cd18621">
    <property type="entry name" value="GH32_XdINV-like"/>
    <property type="match status" value="1"/>
</dbReference>
<dbReference type="Pfam" id="PF00251">
    <property type="entry name" value="Glyco_hydro_32N"/>
    <property type="match status" value="1"/>
</dbReference>
<dbReference type="InterPro" id="IPR013148">
    <property type="entry name" value="Glyco_hydro_32_N"/>
</dbReference>
<dbReference type="GO" id="GO:0004575">
    <property type="term" value="F:sucrose alpha-glucosidase activity"/>
    <property type="evidence" value="ECO:0007669"/>
    <property type="project" value="TreeGrafter"/>
</dbReference>
<dbReference type="InterPro" id="IPR013189">
    <property type="entry name" value="Glyco_hydro_32_C"/>
</dbReference>
<evidence type="ECO:0000256" key="1">
    <source>
        <dbReference type="ARBA" id="ARBA00009902"/>
    </source>
</evidence>
<dbReference type="GeneID" id="70298120"/>
<dbReference type="Proteomes" id="UP000887229">
    <property type="component" value="Unassembled WGS sequence"/>
</dbReference>
<feature type="domain" description="Glycosyl hydrolase family 32 C-terminal" evidence="6">
    <location>
        <begin position="408"/>
        <end position="582"/>
    </location>
</feature>
<keyword evidence="3 4" id="KW-0326">Glycosidase</keyword>
<evidence type="ECO:0000259" key="6">
    <source>
        <dbReference type="Pfam" id="PF08244"/>
    </source>
</evidence>
<feature type="domain" description="Glycosyl hydrolase family 32 N-terminal" evidence="5">
    <location>
        <begin position="19"/>
        <end position="364"/>
    </location>
</feature>
<dbReference type="RefSeq" id="XP_046118660.1">
    <property type="nucleotide sequence ID" value="XM_046267217.1"/>
</dbReference>
<dbReference type="SMART" id="SM00640">
    <property type="entry name" value="Glyco_32"/>
    <property type="match status" value="1"/>
</dbReference>
<evidence type="ECO:0000259" key="5">
    <source>
        <dbReference type="Pfam" id="PF00251"/>
    </source>
</evidence>
<evidence type="ECO:0000256" key="4">
    <source>
        <dbReference type="RuleBase" id="RU362110"/>
    </source>
</evidence>
<reference evidence="7" key="1">
    <citation type="journal article" date="2021" name="IMA Fungus">
        <title>Genomic characterization of three marine fungi, including Emericellopsis atlantica sp. nov. with signatures of a generalist lifestyle and marine biomass degradation.</title>
        <authorList>
            <person name="Hagestad O.C."/>
            <person name="Hou L."/>
            <person name="Andersen J.H."/>
            <person name="Hansen E.H."/>
            <person name="Altermark B."/>
            <person name="Li C."/>
            <person name="Kuhnert E."/>
            <person name="Cox R.J."/>
            <person name="Crous P.W."/>
            <person name="Spatafora J.W."/>
            <person name="Lail K."/>
            <person name="Amirebrahimi M."/>
            <person name="Lipzen A."/>
            <person name="Pangilinan J."/>
            <person name="Andreopoulos W."/>
            <person name="Hayes R.D."/>
            <person name="Ng V."/>
            <person name="Grigoriev I.V."/>
            <person name="Jackson S.A."/>
            <person name="Sutton T.D.S."/>
            <person name="Dobson A.D.W."/>
            <person name="Rama T."/>
        </authorList>
    </citation>
    <scope>NUCLEOTIDE SEQUENCE</scope>
    <source>
        <strain evidence="7">TS7</strain>
    </source>
</reference>
<dbReference type="InterPro" id="IPR001362">
    <property type="entry name" value="Glyco_hydro_32"/>
</dbReference>
<sequence length="591" mass="64623">MAPTPQQKQTSVGRPRFHFSTDGWINDPCAPGYDPRTGTYHLFYQCNPEGCEWGNMSWGHIVSKDLLTWTRALQSPALVPDQAYDAEGVFTGCWIPPTSPLDKTLRVAYSSVKELPFHWSTPPYPRNAAGLSIATSRDGGETWEKSRNNPVLRGEPAGLEVTGFRDPFVTALPSIHYTAGTSATMSYGLISGGIEGIGPTAFLYEIQHENHEEWTYLDTLVDLPARFQPSEKWSGNYGVNWECTNLVTLRAGSETRHFLILGAEGDVESHARHPRPPAGVSSRTVRSQLWLSGEVLMAGQGFKFQYGHGGHFDHGPYYAANSFIDPVSDRSIVYGWIPEEDIPLEAAKAKGWNGSLAIPREIFLLRIPKVQKALVSNLADICAFETIEESDGSTSVLTLGVKPIVEMMELRKTATKVVKLGRVMLPGTDITGKPATLKTQSVSWELEAVVSIHSGCETVGFHVRHSNDLSIRTSVTFSTTTETITVDREASTTDPTINRSPDSGPFTLLTQKGVSEGDGPAMEKLQLRIFFDGDILEIFANDRFALATMVYSGCCSQDTGGITAFATGISNSAIFETVTVWDGLGTNGEEK</sequence>
<keyword evidence="2 4" id="KW-0378">Hydrolase</keyword>
<gene>
    <name evidence="7" type="ORF">F5Z01DRAFT_91946</name>
</gene>